<sequence length="191" mass="21553">MRITKEPEIRRMEIVGAAKTLFEELGVERTSMAKIAQKAKVTKGLVYYYFSSKEELVEAVVEGLAMETDRMLMEILEDEKQDFLEKLSNILGLYFGVIRKNATLMALSNTNPGVFELVKNKLVESAIYHTKDLISQGMKEGVLQIEYPEYTLKILIGGIADLYQEGMEDPKVMAVLIEQVLSLPKGTLQIL</sequence>
<name>A0A974XIL4_9FIRM</name>
<dbReference type="KEGG" id="alka:J0B03_04755"/>
<evidence type="ECO:0000256" key="2">
    <source>
        <dbReference type="PROSITE-ProRule" id="PRU00335"/>
    </source>
</evidence>
<gene>
    <name evidence="4" type="ORF">J0B03_04755</name>
</gene>
<dbReference type="PANTHER" id="PTHR43479:SF11">
    <property type="entry name" value="ACREF_ENVCD OPERON REPRESSOR-RELATED"/>
    <property type="match status" value="1"/>
</dbReference>
<evidence type="ECO:0000259" key="3">
    <source>
        <dbReference type="PROSITE" id="PS50977"/>
    </source>
</evidence>
<feature type="DNA-binding region" description="H-T-H motif" evidence="2">
    <location>
        <begin position="31"/>
        <end position="50"/>
    </location>
</feature>
<dbReference type="Proteomes" id="UP000663499">
    <property type="component" value="Chromosome"/>
</dbReference>
<dbReference type="RefSeq" id="WP_207300715.1">
    <property type="nucleotide sequence ID" value="NZ_CP071444.1"/>
</dbReference>
<reference evidence="4" key="1">
    <citation type="submission" date="2021-03" db="EMBL/GenBank/DDBJ databases">
        <title>Alkalibacter marinus sp. nov., isolated from tidal flat sediment.</title>
        <authorList>
            <person name="Namirimu T."/>
            <person name="Yang J.-A."/>
            <person name="Yang S.-H."/>
            <person name="Kim Y.-J."/>
            <person name="Kwon K.K."/>
        </authorList>
    </citation>
    <scope>NUCLEOTIDE SEQUENCE</scope>
    <source>
        <strain evidence="4">ES005</strain>
    </source>
</reference>
<accession>A0A974XIL4</accession>
<dbReference type="Pfam" id="PF00440">
    <property type="entry name" value="TetR_N"/>
    <property type="match status" value="1"/>
</dbReference>
<keyword evidence="1 2" id="KW-0238">DNA-binding</keyword>
<dbReference type="EMBL" id="CP071444">
    <property type="protein sequence ID" value="QSX09380.1"/>
    <property type="molecule type" value="Genomic_DNA"/>
</dbReference>
<organism evidence="4 5">
    <name type="scientific">Alkalibacter rhizosphaerae</name>
    <dbReference type="NCBI Taxonomy" id="2815577"/>
    <lineage>
        <taxon>Bacteria</taxon>
        <taxon>Bacillati</taxon>
        <taxon>Bacillota</taxon>
        <taxon>Clostridia</taxon>
        <taxon>Eubacteriales</taxon>
        <taxon>Eubacteriaceae</taxon>
        <taxon>Alkalibacter</taxon>
    </lineage>
</organism>
<dbReference type="InterPro" id="IPR001647">
    <property type="entry name" value="HTH_TetR"/>
</dbReference>
<dbReference type="PANTHER" id="PTHR43479">
    <property type="entry name" value="ACREF/ENVCD OPERON REPRESSOR-RELATED"/>
    <property type="match status" value="1"/>
</dbReference>
<keyword evidence="5" id="KW-1185">Reference proteome</keyword>
<dbReference type="PROSITE" id="PS01081">
    <property type="entry name" value="HTH_TETR_1"/>
    <property type="match status" value="1"/>
</dbReference>
<feature type="domain" description="HTH tetR-type" evidence="3">
    <location>
        <begin position="8"/>
        <end position="68"/>
    </location>
</feature>
<proteinExistence type="predicted"/>
<dbReference type="SUPFAM" id="SSF46689">
    <property type="entry name" value="Homeodomain-like"/>
    <property type="match status" value="1"/>
</dbReference>
<evidence type="ECO:0000313" key="5">
    <source>
        <dbReference type="Proteomes" id="UP000663499"/>
    </source>
</evidence>
<dbReference type="Gene3D" id="1.10.357.10">
    <property type="entry name" value="Tetracycline Repressor, domain 2"/>
    <property type="match status" value="1"/>
</dbReference>
<dbReference type="PROSITE" id="PS50977">
    <property type="entry name" value="HTH_TETR_2"/>
    <property type="match status" value="1"/>
</dbReference>
<dbReference type="PRINTS" id="PR00455">
    <property type="entry name" value="HTHTETR"/>
</dbReference>
<dbReference type="AlphaFoldDB" id="A0A974XIL4"/>
<dbReference type="InterPro" id="IPR050624">
    <property type="entry name" value="HTH-type_Tx_Regulator"/>
</dbReference>
<dbReference type="InterPro" id="IPR009057">
    <property type="entry name" value="Homeodomain-like_sf"/>
</dbReference>
<evidence type="ECO:0000256" key="1">
    <source>
        <dbReference type="ARBA" id="ARBA00023125"/>
    </source>
</evidence>
<dbReference type="InterPro" id="IPR023772">
    <property type="entry name" value="DNA-bd_HTH_TetR-type_CS"/>
</dbReference>
<dbReference type="GO" id="GO:0003677">
    <property type="term" value="F:DNA binding"/>
    <property type="evidence" value="ECO:0007669"/>
    <property type="project" value="UniProtKB-UniRule"/>
</dbReference>
<protein>
    <submittedName>
        <fullName evidence="4">TetR/AcrR family transcriptional regulator</fullName>
    </submittedName>
</protein>
<evidence type="ECO:0000313" key="4">
    <source>
        <dbReference type="EMBL" id="QSX09380.1"/>
    </source>
</evidence>